<evidence type="ECO:0000313" key="3">
    <source>
        <dbReference type="Proteomes" id="UP000041254"/>
    </source>
</evidence>
<proteinExistence type="predicted"/>
<dbReference type="Proteomes" id="UP000041254">
    <property type="component" value="Unassembled WGS sequence"/>
</dbReference>
<dbReference type="InParanoid" id="A0A0G4FQ73"/>
<organism evidence="2 3">
    <name type="scientific">Vitrella brassicaformis (strain CCMP3155)</name>
    <dbReference type="NCBI Taxonomy" id="1169540"/>
    <lineage>
        <taxon>Eukaryota</taxon>
        <taxon>Sar</taxon>
        <taxon>Alveolata</taxon>
        <taxon>Colpodellida</taxon>
        <taxon>Vitrellaceae</taxon>
        <taxon>Vitrella</taxon>
    </lineage>
</organism>
<evidence type="ECO:0000256" key="1">
    <source>
        <dbReference type="SAM" id="MobiDB-lite"/>
    </source>
</evidence>
<feature type="region of interest" description="Disordered" evidence="1">
    <location>
        <begin position="86"/>
        <end position="126"/>
    </location>
</feature>
<accession>A0A0G4FQ73</accession>
<name>A0A0G4FQ73_VITBC</name>
<evidence type="ECO:0000313" key="2">
    <source>
        <dbReference type="EMBL" id="CEM16587.1"/>
    </source>
</evidence>
<feature type="compositionally biased region" description="Polar residues" evidence="1">
    <location>
        <begin position="86"/>
        <end position="101"/>
    </location>
</feature>
<feature type="region of interest" description="Disordered" evidence="1">
    <location>
        <begin position="1"/>
        <end position="26"/>
    </location>
</feature>
<dbReference type="VEuPathDB" id="CryptoDB:Vbra_15940"/>
<reference evidence="2 3" key="1">
    <citation type="submission" date="2014-11" db="EMBL/GenBank/DDBJ databases">
        <authorList>
            <person name="Zhu J."/>
            <person name="Qi W."/>
            <person name="Song R."/>
        </authorList>
    </citation>
    <scope>NUCLEOTIDE SEQUENCE [LARGE SCALE GENOMIC DNA]</scope>
</reference>
<dbReference type="EMBL" id="CDMY01000478">
    <property type="protein sequence ID" value="CEM16587.1"/>
    <property type="molecule type" value="Genomic_DNA"/>
</dbReference>
<gene>
    <name evidence="2" type="ORF">Vbra_15940</name>
</gene>
<sequence>MRAFFRHLPLGEAPPAPTNKSHQVKRRHKDKMAQLEQVLNEVRRGVRQNSDQLKAGDVQIVEPEELSQGAGGAMNWVELSPAPTVGQQRMSLPSNAQQQREPSAPRLTGGVVPPRRSAEGGNGGERHADNIWLLRAVEKRLRWEEERGAGGDEEAKKDLAMAQALIRWGMDPCEEEREVTDAIIKRCRAFV</sequence>
<dbReference type="AlphaFoldDB" id="A0A0G4FQ73"/>
<keyword evidence="3" id="KW-1185">Reference proteome</keyword>
<protein>
    <submittedName>
        <fullName evidence="2">Uncharacterized protein</fullName>
    </submittedName>
</protein>